<evidence type="ECO:0000256" key="2">
    <source>
        <dbReference type="ARBA" id="ARBA00009003"/>
    </source>
</evidence>
<evidence type="ECO:0000256" key="6">
    <source>
        <dbReference type="ARBA" id="ARBA00023136"/>
    </source>
</evidence>
<accession>A0A8S1B1B3</accession>
<organism evidence="8 9">
    <name type="scientific">Arctia plantaginis</name>
    <name type="common">Wood tiger moth</name>
    <name type="synonym">Phalaena plantaginis</name>
    <dbReference type="NCBI Taxonomy" id="874455"/>
    <lineage>
        <taxon>Eukaryota</taxon>
        <taxon>Metazoa</taxon>
        <taxon>Ecdysozoa</taxon>
        <taxon>Arthropoda</taxon>
        <taxon>Hexapoda</taxon>
        <taxon>Insecta</taxon>
        <taxon>Pterygota</taxon>
        <taxon>Neoptera</taxon>
        <taxon>Endopterygota</taxon>
        <taxon>Lepidoptera</taxon>
        <taxon>Glossata</taxon>
        <taxon>Ditrysia</taxon>
        <taxon>Noctuoidea</taxon>
        <taxon>Erebidae</taxon>
        <taxon>Arctiinae</taxon>
        <taxon>Arctia</taxon>
    </lineage>
</organism>
<keyword evidence="4" id="KW-0808">Transferase</keyword>
<dbReference type="Pfam" id="PF04572">
    <property type="entry name" value="Gb3_synth"/>
    <property type="match status" value="1"/>
</dbReference>
<feature type="domain" description="Alpha 1,4-glycosyltransferase" evidence="7">
    <location>
        <begin position="271"/>
        <end position="391"/>
    </location>
</feature>
<dbReference type="Gene3D" id="3.90.550.20">
    <property type="match status" value="2"/>
</dbReference>
<dbReference type="EMBL" id="CADEBD010000388">
    <property type="protein sequence ID" value="CAB3253069.1"/>
    <property type="molecule type" value="Genomic_DNA"/>
</dbReference>
<dbReference type="InterPro" id="IPR029044">
    <property type="entry name" value="Nucleotide-diphossugar_trans"/>
</dbReference>
<comment type="caution">
    <text evidence="8">The sequence shown here is derived from an EMBL/GenBank/DDBJ whole genome shotgun (WGS) entry which is preliminary data.</text>
</comment>
<proteinExistence type="inferred from homology"/>
<evidence type="ECO:0000313" key="8">
    <source>
        <dbReference type="EMBL" id="CAB3253069.1"/>
    </source>
</evidence>
<keyword evidence="5" id="KW-0333">Golgi apparatus</keyword>
<comment type="subcellular location">
    <subcellularLocation>
        <location evidence="1">Golgi apparatus membrane</location>
        <topology evidence="1">Single-pass type II membrane protein</topology>
    </subcellularLocation>
</comment>
<keyword evidence="3" id="KW-0328">Glycosyltransferase</keyword>
<name>A0A8S1B1B3_ARCPL</name>
<keyword evidence="6" id="KW-0472">Membrane</keyword>
<comment type="similarity">
    <text evidence="2">Belongs to the glycosyltransferase 32 family.</text>
</comment>
<evidence type="ECO:0000256" key="3">
    <source>
        <dbReference type="ARBA" id="ARBA00022676"/>
    </source>
</evidence>
<dbReference type="InterPro" id="IPR007652">
    <property type="entry name" value="A1-4-GlycosylTfrase_dom"/>
</dbReference>
<dbReference type="SUPFAM" id="SSF53448">
    <property type="entry name" value="Nucleotide-diphospho-sugar transferases"/>
    <property type="match status" value="2"/>
</dbReference>
<dbReference type="Pfam" id="PF04488">
    <property type="entry name" value="Gly_transf_sug"/>
    <property type="match status" value="1"/>
</dbReference>
<sequence length="399" mass="45431">MSCGGNLTKRQACAIESAAKTHPRRHIYVLFSSPVNEEILMSRNLATLRLKRNIHYRRIHLEEYARATPLLHLVSRKVVYESKWWVEHAADVLKILTLFKYGEEEDALPSAEGVQFSPRPQSIFFHETSCRGSLTARQACAIESAARANPQRDIYVLFSAPVNELMLTSGNLEKLKSLPNIKPARVHLAKYAKKTPLEEMVQSKPFETSKWWIEHTSDILRSLTLFKFGGIYLDTDMLVVKSLTPLGPNWVAKEDNTLVNSAAIAISTDQIGRRLANALIKELKTTYTPDIWIHNGPGAITRVLVKFCKTRHANKWTSSSCNGLEVYSPEYFYPVYYNRCKVYFEPGELNTVTKNAYAYHLWNKLTHNMKIEKGSPLMGMAEEFCPSIFQMYGDSFGDV</sequence>
<dbReference type="InterPro" id="IPR007577">
    <property type="entry name" value="GlycoTrfase_DXD_sugar-bd_CS"/>
</dbReference>
<dbReference type="GO" id="GO:0035248">
    <property type="term" value="F:alpha-1,4-N-acetylgalactosaminyltransferase activity"/>
    <property type="evidence" value="ECO:0007669"/>
    <property type="project" value="TreeGrafter"/>
</dbReference>
<dbReference type="GO" id="GO:0006688">
    <property type="term" value="P:glycosphingolipid biosynthetic process"/>
    <property type="evidence" value="ECO:0007669"/>
    <property type="project" value="TreeGrafter"/>
</dbReference>
<evidence type="ECO:0000256" key="5">
    <source>
        <dbReference type="ARBA" id="ARBA00023034"/>
    </source>
</evidence>
<evidence type="ECO:0000256" key="4">
    <source>
        <dbReference type="ARBA" id="ARBA00022679"/>
    </source>
</evidence>
<evidence type="ECO:0000259" key="7">
    <source>
        <dbReference type="Pfam" id="PF04572"/>
    </source>
</evidence>
<dbReference type="OrthoDB" id="269227at2759"/>
<evidence type="ECO:0000313" key="9">
    <source>
        <dbReference type="Proteomes" id="UP000494256"/>
    </source>
</evidence>
<protein>
    <recommendedName>
        <fullName evidence="7">Alpha 1,4-glycosyltransferase domain-containing protein</fullName>
    </recommendedName>
</protein>
<gene>
    <name evidence="8" type="ORF">APLA_LOCUS14220</name>
</gene>
<reference evidence="8 9" key="1">
    <citation type="submission" date="2020-04" db="EMBL/GenBank/DDBJ databases">
        <authorList>
            <person name="Wallbank WR R."/>
            <person name="Pardo Diaz C."/>
            <person name="Kozak K."/>
            <person name="Martin S."/>
            <person name="Jiggins C."/>
            <person name="Moest M."/>
            <person name="Warren A I."/>
            <person name="Byers J.R.P. K."/>
            <person name="Montejo-Kovacevich G."/>
            <person name="Yen C E."/>
        </authorList>
    </citation>
    <scope>NUCLEOTIDE SEQUENCE [LARGE SCALE GENOMIC DNA]</scope>
</reference>
<dbReference type="PANTHER" id="PTHR12042">
    <property type="entry name" value="LACTOSYLCERAMIDE 4-ALPHA-GALACTOSYLTRANSFERASE ALPHA- 1,4-GALACTOSYLTRANSFERASE"/>
    <property type="match status" value="1"/>
</dbReference>
<dbReference type="AlphaFoldDB" id="A0A8S1B1B3"/>
<evidence type="ECO:0000256" key="1">
    <source>
        <dbReference type="ARBA" id="ARBA00004323"/>
    </source>
</evidence>
<dbReference type="PANTHER" id="PTHR12042:SF21">
    <property type="entry name" value="ALPHA1,4-GALACTOSYLTRANSFERASE 1-RELATED"/>
    <property type="match status" value="1"/>
</dbReference>
<dbReference type="GO" id="GO:0000139">
    <property type="term" value="C:Golgi membrane"/>
    <property type="evidence" value="ECO:0007669"/>
    <property type="project" value="UniProtKB-SubCell"/>
</dbReference>
<dbReference type="InterPro" id="IPR051981">
    <property type="entry name" value="Glycosyltransf_32"/>
</dbReference>
<dbReference type="Proteomes" id="UP000494256">
    <property type="component" value="Unassembled WGS sequence"/>
</dbReference>